<evidence type="ECO:0000313" key="2">
    <source>
        <dbReference type="EMBL" id="CAA9378878.1"/>
    </source>
</evidence>
<dbReference type="PANTHER" id="PTHR45036">
    <property type="entry name" value="METHYLTRANSFERASE LIKE 7B"/>
    <property type="match status" value="1"/>
</dbReference>
<dbReference type="Pfam" id="PF08241">
    <property type="entry name" value="Methyltransf_11"/>
    <property type="match status" value="1"/>
</dbReference>
<keyword evidence="2" id="KW-0808">Transferase</keyword>
<dbReference type="RefSeq" id="WP_295657075.1">
    <property type="nucleotide sequence ID" value="NZ_CADCUP010000049.1"/>
</dbReference>
<dbReference type="CDD" id="cd02440">
    <property type="entry name" value="AdoMet_MTases"/>
    <property type="match status" value="1"/>
</dbReference>
<dbReference type="Gene3D" id="3.40.50.150">
    <property type="entry name" value="Vaccinia Virus protein VP39"/>
    <property type="match status" value="1"/>
</dbReference>
<proteinExistence type="predicted"/>
<dbReference type="GO" id="GO:0032259">
    <property type="term" value="P:methylation"/>
    <property type="evidence" value="ECO:0007669"/>
    <property type="project" value="UniProtKB-KW"/>
</dbReference>
<gene>
    <name evidence="2" type="ORF">AVDCRST_MAG06-725</name>
</gene>
<accession>A0A6J4N5Q1</accession>
<dbReference type="PANTHER" id="PTHR45036:SF1">
    <property type="entry name" value="METHYLTRANSFERASE LIKE 7A"/>
    <property type="match status" value="1"/>
</dbReference>
<reference evidence="2" key="1">
    <citation type="submission" date="2020-02" db="EMBL/GenBank/DDBJ databases">
        <authorList>
            <person name="Meier V. D."/>
        </authorList>
    </citation>
    <scope>NUCLEOTIDE SEQUENCE</scope>
    <source>
        <strain evidence="2">AVDCRST_MAG06</strain>
    </source>
</reference>
<sequence length="208" mass="22320">MGLWNDRVLPRVVDRSLSAPEVAPLRAAVCGGLRGRVLEIGFGSGLNLEHYPGAVESVAAVEPSDLAWALSADKRSRSVVPVERTGLDGQRLEVPDATYDAVLSTFTLCTIPDVATALSEVRRVLRPGGSLSFLEHGRAPDEGVARWQGRLEPLQKRVFGGCHLTRDMPALIAAAGLQVVDVRAEYLPGPRLSRPWAYGYLGRAAVSA</sequence>
<evidence type="ECO:0000259" key="1">
    <source>
        <dbReference type="Pfam" id="PF08241"/>
    </source>
</evidence>
<dbReference type="AlphaFoldDB" id="A0A6J4N5Q1"/>
<name>A0A6J4N5Q1_9ACTN</name>
<dbReference type="EMBL" id="CADCUP010000049">
    <property type="protein sequence ID" value="CAA9378878.1"/>
    <property type="molecule type" value="Genomic_DNA"/>
</dbReference>
<feature type="domain" description="Methyltransferase type 11" evidence="1">
    <location>
        <begin position="38"/>
        <end position="132"/>
    </location>
</feature>
<dbReference type="SUPFAM" id="SSF53335">
    <property type="entry name" value="S-adenosyl-L-methionine-dependent methyltransferases"/>
    <property type="match status" value="1"/>
</dbReference>
<dbReference type="InterPro" id="IPR013216">
    <property type="entry name" value="Methyltransf_11"/>
</dbReference>
<organism evidence="2">
    <name type="scientific">uncultured Nocardioides sp</name>
    <dbReference type="NCBI Taxonomy" id="198441"/>
    <lineage>
        <taxon>Bacteria</taxon>
        <taxon>Bacillati</taxon>
        <taxon>Actinomycetota</taxon>
        <taxon>Actinomycetes</taxon>
        <taxon>Propionibacteriales</taxon>
        <taxon>Nocardioidaceae</taxon>
        <taxon>Nocardioides</taxon>
        <taxon>environmental samples</taxon>
    </lineage>
</organism>
<dbReference type="GO" id="GO:0008757">
    <property type="term" value="F:S-adenosylmethionine-dependent methyltransferase activity"/>
    <property type="evidence" value="ECO:0007669"/>
    <property type="project" value="InterPro"/>
</dbReference>
<protein>
    <submittedName>
        <fullName evidence="2">SAM-dependent methyltransferase PA0798 (UbiE paralog)</fullName>
    </submittedName>
</protein>
<keyword evidence="2" id="KW-0489">Methyltransferase</keyword>
<dbReference type="InterPro" id="IPR029063">
    <property type="entry name" value="SAM-dependent_MTases_sf"/>
</dbReference>
<dbReference type="InterPro" id="IPR052356">
    <property type="entry name" value="Thiol_S-MT"/>
</dbReference>